<keyword evidence="8" id="KW-1185">Reference proteome</keyword>
<sequence length="310" mass="33122">MRREGECAAGHGGRQALAAHHVGKTEGMAAKDPDEQATETTGAAGSDRDYVQSLDRGLALLLAIDGEHPDPTLAELAQLTGFSRPAVRRFLITLERLGYVRAHGGRFSLTPRVLLIGQHYTESHALIGVAQPHLLQLAERTGESASLAVLDDAEVVYVARVPVRRIMSINVQIGTRIPAHATSMGRVLLAWLPAAVVDDVLTRRPPVALTANTITDGIAVRDALHLVREQGWSIVSEELEPGLLSASAPVRDRSGTVVAALATSTSTGRSNPDELQREVIPLLLETAGRISSELGFGPAQTRSTAYEGFY</sequence>
<dbReference type="SUPFAM" id="SSF55781">
    <property type="entry name" value="GAF domain-like"/>
    <property type="match status" value="1"/>
</dbReference>
<evidence type="ECO:0000256" key="4">
    <source>
        <dbReference type="SAM" id="MobiDB-lite"/>
    </source>
</evidence>
<evidence type="ECO:0000256" key="1">
    <source>
        <dbReference type="ARBA" id="ARBA00023015"/>
    </source>
</evidence>
<evidence type="ECO:0000256" key="3">
    <source>
        <dbReference type="ARBA" id="ARBA00023163"/>
    </source>
</evidence>
<dbReference type="PANTHER" id="PTHR30136">
    <property type="entry name" value="HELIX-TURN-HELIX TRANSCRIPTIONAL REGULATOR, ICLR FAMILY"/>
    <property type="match status" value="1"/>
</dbReference>
<name>A0ABU8E5A9_9ACTN</name>
<comment type="caution">
    <text evidence="7">The sequence shown here is derived from an EMBL/GenBank/DDBJ whole genome shotgun (WGS) entry which is preliminary data.</text>
</comment>
<dbReference type="Pfam" id="PF01614">
    <property type="entry name" value="IclR_C"/>
    <property type="match status" value="1"/>
</dbReference>
<dbReference type="PANTHER" id="PTHR30136:SF34">
    <property type="entry name" value="TRANSCRIPTIONAL REGULATOR"/>
    <property type="match status" value="1"/>
</dbReference>
<keyword evidence="2" id="KW-0238">DNA-binding</keyword>
<protein>
    <submittedName>
        <fullName evidence="7">IclR family transcriptional regulator C-terminal domain-containing protein</fullName>
    </submittedName>
</protein>
<dbReference type="InterPro" id="IPR029016">
    <property type="entry name" value="GAF-like_dom_sf"/>
</dbReference>
<dbReference type="Proteomes" id="UP001373496">
    <property type="component" value="Unassembled WGS sequence"/>
</dbReference>
<evidence type="ECO:0000256" key="2">
    <source>
        <dbReference type="ARBA" id="ARBA00023125"/>
    </source>
</evidence>
<dbReference type="Gene3D" id="3.30.450.40">
    <property type="match status" value="1"/>
</dbReference>
<accession>A0ABU8E5A9</accession>
<gene>
    <name evidence="7" type="ORF">UXQ13_10160</name>
</gene>
<feature type="domain" description="IclR-ED" evidence="6">
    <location>
        <begin position="112"/>
        <end position="296"/>
    </location>
</feature>
<dbReference type="NCBIfam" id="TIGR02431">
    <property type="entry name" value="pcaR_pcaU"/>
    <property type="match status" value="1"/>
</dbReference>
<dbReference type="InterPro" id="IPR012794">
    <property type="entry name" value="PcaR_PcaU"/>
</dbReference>
<keyword evidence="3" id="KW-0804">Transcription</keyword>
<dbReference type="Pfam" id="PF09339">
    <property type="entry name" value="HTH_IclR"/>
    <property type="match status" value="1"/>
</dbReference>
<dbReference type="InterPro" id="IPR050707">
    <property type="entry name" value="HTH_MetabolicPath_Reg"/>
</dbReference>
<dbReference type="SUPFAM" id="SSF46785">
    <property type="entry name" value="Winged helix' DNA-binding domain"/>
    <property type="match status" value="1"/>
</dbReference>
<dbReference type="Gene3D" id="1.10.10.10">
    <property type="entry name" value="Winged helix-like DNA-binding domain superfamily/Winged helix DNA-binding domain"/>
    <property type="match status" value="1"/>
</dbReference>
<dbReference type="InterPro" id="IPR005471">
    <property type="entry name" value="Tscrpt_reg_IclR_N"/>
</dbReference>
<evidence type="ECO:0000259" key="5">
    <source>
        <dbReference type="PROSITE" id="PS51077"/>
    </source>
</evidence>
<evidence type="ECO:0000259" key="6">
    <source>
        <dbReference type="PROSITE" id="PS51078"/>
    </source>
</evidence>
<evidence type="ECO:0000313" key="7">
    <source>
        <dbReference type="EMBL" id="MEI4278829.1"/>
    </source>
</evidence>
<keyword evidence="1" id="KW-0805">Transcription regulation</keyword>
<dbReference type="PROSITE" id="PS51078">
    <property type="entry name" value="ICLR_ED"/>
    <property type="match status" value="1"/>
</dbReference>
<proteinExistence type="predicted"/>
<dbReference type="InterPro" id="IPR036390">
    <property type="entry name" value="WH_DNA-bd_sf"/>
</dbReference>
<dbReference type="RefSeq" id="WP_225235914.1">
    <property type="nucleotide sequence ID" value="NZ_JBAPLV010000009.1"/>
</dbReference>
<reference evidence="7 8" key="1">
    <citation type="submission" date="2024-03" db="EMBL/GenBank/DDBJ databases">
        <title>Draft genome sequence of Klenkia terrae.</title>
        <authorList>
            <person name="Duangmal K."/>
            <person name="Chantavorakit T."/>
        </authorList>
    </citation>
    <scope>NUCLEOTIDE SEQUENCE [LARGE SCALE GENOMIC DNA]</scope>
    <source>
        <strain evidence="7 8">JCM 17786</strain>
    </source>
</reference>
<dbReference type="PROSITE" id="PS51077">
    <property type="entry name" value="HTH_ICLR"/>
    <property type="match status" value="1"/>
</dbReference>
<dbReference type="SMART" id="SM00346">
    <property type="entry name" value="HTH_ICLR"/>
    <property type="match status" value="1"/>
</dbReference>
<feature type="domain" description="HTH iclR-type" evidence="5">
    <location>
        <begin position="51"/>
        <end position="111"/>
    </location>
</feature>
<dbReference type="InterPro" id="IPR014757">
    <property type="entry name" value="Tscrpt_reg_IclR_C"/>
</dbReference>
<evidence type="ECO:0000313" key="8">
    <source>
        <dbReference type="Proteomes" id="UP001373496"/>
    </source>
</evidence>
<organism evidence="7 8">
    <name type="scientific">Klenkia terrae</name>
    <dbReference type="NCBI Taxonomy" id="1052259"/>
    <lineage>
        <taxon>Bacteria</taxon>
        <taxon>Bacillati</taxon>
        <taxon>Actinomycetota</taxon>
        <taxon>Actinomycetes</taxon>
        <taxon>Geodermatophilales</taxon>
        <taxon>Geodermatophilaceae</taxon>
        <taxon>Klenkia</taxon>
    </lineage>
</organism>
<feature type="region of interest" description="Disordered" evidence="4">
    <location>
        <begin position="26"/>
        <end position="46"/>
    </location>
</feature>
<dbReference type="InterPro" id="IPR036388">
    <property type="entry name" value="WH-like_DNA-bd_sf"/>
</dbReference>
<dbReference type="EMBL" id="JBAPLV010000009">
    <property type="protein sequence ID" value="MEI4278829.1"/>
    <property type="molecule type" value="Genomic_DNA"/>
</dbReference>